<dbReference type="RefSeq" id="WP_141693963.1">
    <property type="nucleotide sequence ID" value="NZ_MASI01000006.1"/>
</dbReference>
<proteinExistence type="predicted"/>
<evidence type="ECO:0000256" key="2">
    <source>
        <dbReference type="SAM" id="MobiDB-lite"/>
    </source>
</evidence>
<name>A0A1E2RWT6_9HYPH</name>
<keyword evidence="1" id="KW-0175">Coiled coil</keyword>
<evidence type="ECO:0000313" key="4">
    <source>
        <dbReference type="Proteomes" id="UP000095087"/>
    </source>
</evidence>
<organism evidence="3 4">
    <name type="scientific">Methyloligella halotolerans</name>
    <dbReference type="NCBI Taxonomy" id="1177755"/>
    <lineage>
        <taxon>Bacteria</taxon>
        <taxon>Pseudomonadati</taxon>
        <taxon>Pseudomonadota</taxon>
        <taxon>Alphaproteobacteria</taxon>
        <taxon>Hyphomicrobiales</taxon>
        <taxon>Hyphomicrobiaceae</taxon>
        <taxon>Methyloligella</taxon>
    </lineage>
</organism>
<feature type="region of interest" description="Disordered" evidence="2">
    <location>
        <begin position="43"/>
        <end position="62"/>
    </location>
</feature>
<dbReference type="OrthoDB" id="7864160at2"/>
<dbReference type="AlphaFoldDB" id="A0A1E2RWT6"/>
<keyword evidence="4" id="KW-1185">Reference proteome</keyword>
<comment type="caution">
    <text evidence="3">The sequence shown here is derived from an EMBL/GenBank/DDBJ whole genome shotgun (WGS) entry which is preliminary data.</text>
</comment>
<evidence type="ECO:0000256" key="1">
    <source>
        <dbReference type="SAM" id="Coils"/>
    </source>
</evidence>
<accession>A0A1E2RWT6</accession>
<dbReference type="EMBL" id="MASI01000006">
    <property type="protein sequence ID" value="ODA66590.1"/>
    <property type="molecule type" value="Genomic_DNA"/>
</dbReference>
<sequence length="253" mass="28119">MGELPETTMDLQAAFFAAVRRQDFEDLQNEMAGRETGRLARFLSPDERERIKDGKSKSERQAEAMTRLQWMLANDPEYAALYEDTFAKLREAEQAAERALERARLALAKAEQDLQTTLDSAARLQDGTRVFKDQNGQVRTEHGGKVSDLDAASIDWRGDEPSYEQLSAHRERVAGLNQSIGHVQEIQVNSLGRIRDRMSDEDNPTTSDELESFLPELDDAMADILKVETAISEEATAAPLAVTPDIAIPGPGT</sequence>
<dbReference type="Proteomes" id="UP000095087">
    <property type="component" value="Unassembled WGS sequence"/>
</dbReference>
<protein>
    <submittedName>
        <fullName evidence="3">Uncharacterized protein</fullName>
    </submittedName>
</protein>
<reference evidence="3 4" key="1">
    <citation type="submission" date="2016-07" db="EMBL/GenBank/DDBJ databases">
        <title>Draft genome sequence of Methyloligella halotolerans C2T (VKM B-2706T=CCUG 61687T=DSM 25045T), a halotolerant polyhydroxybutyrate accumulating methylotroph.</title>
        <authorList>
            <person name="Vasilenko O.V."/>
            <person name="Doronina N.V."/>
            <person name="Poroshina M.N."/>
            <person name="Tarlachkov S.V."/>
            <person name="Trotsenko Y.A."/>
        </authorList>
    </citation>
    <scope>NUCLEOTIDE SEQUENCE [LARGE SCALE GENOMIC DNA]</scope>
    <source>
        <strain evidence="3 4">VKM B-2706</strain>
    </source>
</reference>
<evidence type="ECO:0000313" key="3">
    <source>
        <dbReference type="EMBL" id="ODA66590.1"/>
    </source>
</evidence>
<feature type="coiled-coil region" evidence="1">
    <location>
        <begin position="82"/>
        <end position="120"/>
    </location>
</feature>
<gene>
    <name evidence="3" type="ORF">A7A08_02357</name>
</gene>